<proteinExistence type="predicted"/>
<evidence type="ECO:0000313" key="1">
    <source>
        <dbReference type="Proteomes" id="UP000095286"/>
    </source>
</evidence>
<organism evidence="1 2">
    <name type="scientific">Rhabditophanes sp. KR3021</name>
    <dbReference type="NCBI Taxonomy" id="114890"/>
    <lineage>
        <taxon>Eukaryota</taxon>
        <taxon>Metazoa</taxon>
        <taxon>Ecdysozoa</taxon>
        <taxon>Nematoda</taxon>
        <taxon>Chromadorea</taxon>
        <taxon>Rhabditida</taxon>
        <taxon>Tylenchina</taxon>
        <taxon>Panagrolaimomorpha</taxon>
        <taxon>Strongyloidoidea</taxon>
        <taxon>Alloionematidae</taxon>
        <taxon>Rhabditophanes</taxon>
    </lineage>
</organism>
<accession>A0AC35TGQ5</accession>
<protein>
    <submittedName>
        <fullName evidence="2">Protein-serine/threonine phosphatase</fullName>
    </submittedName>
</protein>
<dbReference type="Proteomes" id="UP000095286">
    <property type="component" value="Unplaced"/>
</dbReference>
<name>A0AC35TGQ5_9BILA</name>
<dbReference type="WBParaSite" id="RSKR_0000031300.2">
    <property type="protein sequence ID" value="RSKR_0000031300.2"/>
    <property type="gene ID" value="RSKR_0000031300"/>
</dbReference>
<reference evidence="2" key="1">
    <citation type="submission" date="2016-11" db="UniProtKB">
        <authorList>
            <consortium name="WormBaseParasite"/>
        </authorList>
    </citation>
    <scope>IDENTIFICATION</scope>
    <source>
        <strain evidence="2">KR3021</strain>
    </source>
</reference>
<evidence type="ECO:0000313" key="2">
    <source>
        <dbReference type="WBParaSite" id="RSKR_0000031300.2"/>
    </source>
</evidence>
<sequence>MHLDLGIDEEISRKLETVLDLKERAVKYKDEANVFFGDKKFNTAINLYSKAIELDDSVAAYYGNRSFAYLKKELFGLADQDANSAIKIDPNYLKGYYRRAGAKMALGKFREALKDFEIVKKAMPSDKDAMMKFNECNKIVKRIAFEKAISTDHDKVDICASINIDTITVENDYVGPRYDDDITLQFVKELIETFRNCKRLHLKYAYKIVLNIRKFFMEQPTLVHITIPDKQKATVVGDIHALCYNNTIIDSELLKKFIIYIRPDINANVSGQFYDLLNIFELNGLPSETNPYLFNGDITDRGSFSVECILLLFAIKLLYPEHLFLSRGNHESDNMNRVYGFYSEVQAKYNSKLADIFTDVFCCLPLAHVINKKIFVCHGGLPKDPCKLEQIASVKRFRQPPDDGIMCNLLWSDPQEIPGSSTSKRGVGCQFGPDITKAFLDDNDLKYVIRSHEVKDMGYEEHHGGLCYTVFSAPNYCDSMNNLGAIITITGDQLYPPKFTTFEAVPHPDVKPMQYAQNLFGLF</sequence>